<organism evidence="3">
    <name type="scientific">Spironucleus salmonicida</name>
    <dbReference type="NCBI Taxonomy" id="348837"/>
    <lineage>
        <taxon>Eukaryota</taxon>
        <taxon>Metamonada</taxon>
        <taxon>Diplomonadida</taxon>
        <taxon>Hexamitidae</taxon>
        <taxon>Hexamitinae</taxon>
        <taxon>Spironucleus</taxon>
    </lineage>
</organism>
<dbReference type="Gene3D" id="3.40.50.300">
    <property type="entry name" value="P-loop containing nucleotide triphosphate hydrolases"/>
    <property type="match status" value="1"/>
</dbReference>
<dbReference type="GO" id="GO:0005634">
    <property type="term" value="C:nucleus"/>
    <property type="evidence" value="ECO:0007669"/>
    <property type="project" value="TreeGrafter"/>
</dbReference>
<dbReference type="GO" id="GO:0017116">
    <property type="term" value="F:single-stranded DNA helicase activity"/>
    <property type="evidence" value="ECO:0007669"/>
    <property type="project" value="TreeGrafter"/>
</dbReference>
<reference evidence="4" key="2">
    <citation type="submission" date="2020-12" db="EMBL/GenBank/DDBJ databases">
        <title>New Spironucleus salmonicida genome in near-complete chromosomes.</title>
        <authorList>
            <person name="Xu F."/>
            <person name="Kurt Z."/>
            <person name="Jimenez-Gonzalez A."/>
            <person name="Astvaldsson A."/>
            <person name="Andersson J.O."/>
            <person name="Svard S.G."/>
        </authorList>
    </citation>
    <scope>NUCLEOTIDE SEQUENCE</scope>
    <source>
        <strain evidence="4">ATCC 50377</strain>
    </source>
</reference>
<dbReference type="OrthoDB" id="10265467at2759"/>
<dbReference type="InterPro" id="IPR051314">
    <property type="entry name" value="AAA_ATPase_RarA/MGS1/WRNIP1"/>
</dbReference>
<dbReference type="Gene3D" id="1.20.272.10">
    <property type="match status" value="1"/>
</dbReference>
<dbReference type="GO" id="GO:0005524">
    <property type="term" value="F:ATP binding"/>
    <property type="evidence" value="ECO:0007669"/>
    <property type="project" value="InterPro"/>
</dbReference>
<dbReference type="Pfam" id="PF00004">
    <property type="entry name" value="AAA"/>
    <property type="match status" value="1"/>
</dbReference>
<dbReference type="VEuPathDB" id="GiardiaDB:SS50377_25618"/>
<keyword evidence="5" id="KW-1185">Reference proteome</keyword>
<evidence type="ECO:0000313" key="4">
    <source>
        <dbReference type="EMBL" id="KAH0571433.1"/>
    </source>
</evidence>
<protein>
    <submittedName>
        <fullName evidence="3">ATPase, AAA family</fullName>
    </submittedName>
    <submittedName>
        <fullName evidence="4">Recombination factor protein RarA</fullName>
    </submittedName>
</protein>
<dbReference type="InterPro" id="IPR003959">
    <property type="entry name" value="ATPase_AAA_core"/>
</dbReference>
<dbReference type="GO" id="GO:0003677">
    <property type="term" value="F:DNA binding"/>
    <property type="evidence" value="ECO:0007669"/>
    <property type="project" value="InterPro"/>
</dbReference>
<dbReference type="Pfam" id="PF12002">
    <property type="entry name" value="MgsA_C"/>
    <property type="match status" value="1"/>
</dbReference>
<dbReference type="GO" id="GO:0016887">
    <property type="term" value="F:ATP hydrolysis activity"/>
    <property type="evidence" value="ECO:0007669"/>
    <property type="project" value="InterPro"/>
</dbReference>
<dbReference type="InterPro" id="IPR021886">
    <property type="entry name" value="MgsA_C"/>
</dbReference>
<dbReference type="InterPro" id="IPR027417">
    <property type="entry name" value="P-loop_NTPase"/>
</dbReference>
<dbReference type="SUPFAM" id="SSF52540">
    <property type="entry name" value="P-loop containing nucleoside triphosphate hydrolases"/>
    <property type="match status" value="1"/>
</dbReference>
<dbReference type="GO" id="GO:0006261">
    <property type="term" value="P:DNA-templated DNA replication"/>
    <property type="evidence" value="ECO:0007669"/>
    <property type="project" value="TreeGrafter"/>
</dbReference>
<accession>V6M0B1</accession>
<evidence type="ECO:0000259" key="2">
    <source>
        <dbReference type="SMART" id="SM00382"/>
    </source>
</evidence>
<feature type="domain" description="AAA+ ATPase" evidence="2">
    <location>
        <begin position="41"/>
        <end position="164"/>
    </location>
</feature>
<gene>
    <name evidence="3" type="ORF">SS50377_10230</name>
    <name evidence="4" type="ORF">SS50377_25618</name>
</gene>
<dbReference type="AlphaFoldDB" id="V6M0B1"/>
<sequence length="405" mass="44874">MAQTIFSELMRPVYLTDFIGDPELFDNKQGKLFQLFKNISFPPSIILNGPPGSGKTSLARAYVKIFGSTNKIFGKHLNFIEIASGKFSKGVIDDIITKQISQSGHLIIFVDEFHALSSTQQIIFLSLVEQQKITLIAATTESSIHQIISGLRSRMLQIELKQPLARDILILICKCLNQLQPLDQNLTIHQQADPEALALIARETAGDFRKALQVLQNSIVNGQITIDSVKTALKFCSHTVVSSSLVYEAHSGLQKSIRCSDIDGAIYFLGVLIKCEEPLIKVSRRLIVIAAEDIGLADVAALPLAVSAAQGLHIVGDSEGQLLIAEVVCYLARASKSNSSYYALQNVMDYLEKNQNQELMRPRPGYRESKAGQNYIYSHDVGGQIIDSPLHEDVQKVKFFIDKEW</sequence>
<dbReference type="InterPro" id="IPR003593">
    <property type="entry name" value="AAA+_ATPase"/>
</dbReference>
<dbReference type="PANTHER" id="PTHR13779:SF7">
    <property type="entry name" value="ATPASE WRNIP1"/>
    <property type="match status" value="1"/>
</dbReference>
<dbReference type="EMBL" id="AUWU02000006">
    <property type="protein sequence ID" value="KAH0571433.1"/>
    <property type="molecule type" value="Genomic_DNA"/>
</dbReference>
<evidence type="ECO:0000313" key="5">
    <source>
        <dbReference type="Proteomes" id="UP000018208"/>
    </source>
</evidence>
<evidence type="ECO:0000313" key="3">
    <source>
        <dbReference type="EMBL" id="EST49481.1"/>
    </source>
</evidence>
<dbReference type="PANTHER" id="PTHR13779">
    <property type="entry name" value="WERNER HELICASE-INTERACTING PROTEIN 1 FAMILY MEMBER"/>
    <property type="match status" value="1"/>
</dbReference>
<comment type="similarity">
    <text evidence="1">Belongs to the AAA ATPase family. RarA/MGS1/WRNIP1 subfamily.</text>
</comment>
<dbReference type="SMART" id="SM00382">
    <property type="entry name" value="AAA"/>
    <property type="match status" value="1"/>
</dbReference>
<reference evidence="3 4" key="1">
    <citation type="journal article" date="2014" name="PLoS Genet.">
        <title>The Genome of Spironucleus salmonicida Highlights a Fish Pathogen Adapted to Fluctuating Environments.</title>
        <authorList>
            <person name="Xu F."/>
            <person name="Jerlstrom-Hultqvist J."/>
            <person name="Einarsson E."/>
            <person name="Astvaldsson A."/>
            <person name="Svard S.G."/>
            <person name="Andersson J.O."/>
        </authorList>
    </citation>
    <scope>NUCLEOTIDE SEQUENCE</scope>
    <source>
        <strain evidence="4">ATCC 50377</strain>
    </source>
</reference>
<proteinExistence type="inferred from homology"/>
<dbReference type="Proteomes" id="UP000018208">
    <property type="component" value="Unassembled WGS sequence"/>
</dbReference>
<dbReference type="SUPFAM" id="SSF48019">
    <property type="entry name" value="post-AAA+ oligomerization domain-like"/>
    <property type="match status" value="1"/>
</dbReference>
<dbReference type="InterPro" id="IPR008921">
    <property type="entry name" value="DNA_pol3_clamp-load_cplx_C"/>
</dbReference>
<dbReference type="CDD" id="cd00009">
    <property type="entry name" value="AAA"/>
    <property type="match status" value="1"/>
</dbReference>
<dbReference type="GO" id="GO:0000731">
    <property type="term" value="P:DNA synthesis involved in DNA repair"/>
    <property type="evidence" value="ECO:0007669"/>
    <property type="project" value="TreeGrafter"/>
</dbReference>
<name>V6M0B1_9EUKA</name>
<dbReference type="GO" id="GO:0008047">
    <property type="term" value="F:enzyme activator activity"/>
    <property type="evidence" value="ECO:0007669"/>
    <property type="project" value="TreeGrafter"/>
</dbReference>
<dbReference type="EMBL" id="KI545950">
    <property type="protein sequence ID" value="EST49481.1"/>
    <property type="molecule type" value="Genomic_DNA"/>
</dbReference>
<dbReference type="Gene3D" id="1.10.8.60">
    <property type="match status" value="1"/>
</dbReference>
<evidence type="ECO:0000256" key="1">
    <source>
        <dbReference type="ARBA" id="ARBA00008959"/>
    </source>
</evidence>